<evidence type="ECO:0000313" key="2">
    <source>
        <dbReference type="Proteomes" id="UP000789405"/>
    </source>
</evidence>
<evidence type="ECO:0000313" key="1">
    <source>
        <dbReference type="EMBL" id="CAG8730270.1"/>
    </source>
</evidence>
<name>A0A9N9NGG0_9GLOM</name>
<accession>A0A9N9NGG0</accession>
<dbReference type="EMBL" id="CAJVPY010011878">
    <property type="protein sequence ID" value="CAG8730270.1"/>
    <property type="molecule type" value="Genomic_DNA"/>
</dbReference>
<sequence length="145" mass="16658">MHLLAKTNCDFDNQITVQSTPYSDNLSKIIDEQCNNDHENINPSLAVTNFSETEQNMPKVEYNKENSPTKLNETLEVKSDMLGVHKRSREHILTSENPEHTLENTASQVDNDINLPVPKSDVTGLTPRFKVTRFNSIKHNVRRRR</sequence>
<dbReference type="AlphaFoldDB" id="A0A9N9NGG0"/>
<proteinExistence type="predicted"/>
<reference evidence="1" key="1">
    <citation type="submission" date="2021-06" db="EMBL/GenBank/DDBJ databases">
        <authorList>
            <person name="Kallberg Y."/>
            <person name="Tangrot J."/>
            <person name="Rosling A."/>
        </authorList>
    </citation>
    <scope>NUCLEOTIDE SEQUENCE</scope>
    <source>
        <strain evidence="1">MA453B</strain>
    </source>
</reference>
<keyword evidence="2" id="KW-1185">Reference proteome</keyword>
<organism evidence="1 2">
    <name type="scientific">Dentiscutata erythropus</name>
    <dbReference type="NCBI Taxonomy" id="1348616"/>
    <lineage>
        <taxon>Eukaryota</taxon>
        <taxon>Fungi</taxon>
        <taxon>Fungi incertae sedis</taxon>
        <taxon>Mucoromycota</taxon>
        <taxon>Glomeromycotina</taxon>
        <taxon>Glomeromycetes</taxon>
        <taxon>Diversisporales</taxon>
        <taxon>Gigasporaceae</taxon>
        <taxon>Dentiscutata</taxon>
    </lineage>
</organism>
<dbReference type="Proteomes" id="UP000789405">
    <property type="component" value="Unassembled WGS sequence"/>
</dbReference>
<feature type="non-terminal residue" evidence="1">
    <location>
        <position position="1"/>
    </location>
</feature>
<dbReference type="OrthoDB" id="10522929at2759"/>
<gene>
    <name evidence="1" type="ORF">DERYTH_LOCUS15052</name>
</gene>
<protein>
    <submittedName>
        <fullName evidence="1">20213_t:CDS:1</fullName>
    </submittedName>
</protein>
<comment type="caution">
    <text evidence="1">The sequence shown here is derived from an EMBL/GenBank/DDBJ whole genome shotgun (WGS) entry which is preliminary data.</text>
</comment>